<dbReference type="EMBL" id="WRPA01000003">
    <property type="protein sequence ID" value="MXR67997.1"/>
    <property type="molecule type" value="Genomic_DNA"/>
</dbReference>
<keyword evidence="5" id="KW-1185">Reference proteome</keyword>
<dbReference type="AlphaFoldDB" id="A0A6L7HUM8"/>
<feature type="compositionally biased region" description="Polar residues" evidence="1">
    <location>
        <begin position="316"/>
        <end position="325"/>
    </location>
</feature>
<dbReference type="InterPro" id="IPR002477">
    <property type="entry name" value="Peptidoglycan-bd-like"/>
</dbReference>
<feature type="domain" description="AAA+ ATPase" evidence="2">
    <location>
        <begin position="42"/>
        <end position="196"/>
    </location>
</feature>
<gene>
    <name evidence="4" type="ORF">GNT65_04830</name>
</gene>
<dbReference type="Gene3D" id="3.40.50.300">
    <property type="entry name" value="P-loop containing nucleotide triphosphate hydrolases"/>
    <property type="match status" value="1"/>
</dbReference>
<dbReference type="InterPro" id="IPR027417">
    <property type="entry name" value="P-loop_NTPase"/>
</dbReference>
<sequence length="580" mass="64604">MYKAFYGLSDNPFSIAPNPHYLFLSDRHREALAHLTYGLGETGGFVLLTGEVGTGKTTVSRCLLNQLPENTDTAFILNPSLTELELLATLCDELGVHYGESPTLKQLTDKLSQFLLANHEKGRNTVLIIDEAQHLRAEVLEQLRLLTNLETDTKKLLQVILIGQPELQQLLKRQELRQLAQRITARYHLLPLTQQEIALYVQHRLQVAGRHEPLFHRSAIKALHQYSGGIPRLINLLCERALMAGYAQSKVPIDANMVRTAASEVLGEEIKQRKLLWPATAATLILATFAGAFYFFNLQGQGGIAQAGIVQTSEQSGVDSQQAKQGQGAPTPAMSSQVAQTQTAPLQTQTQAEQVSRQLEESNASLSADQRILRQAIAQSRNIDTAYAAILGLWDKAPYVGLTACQSAKQQGLDCFQQQGNWHSLVRLNYPAVVYLQDERGEPFYGTVVSRQGEQLLLQLAEQQLWVDRDWFTRHFAGTFELLWQAPSYQPKEIGRGSAAAQIQWLENALAKIQNKPARLVNYFDAELEQSLMAFQRQHGLRADAIAGSQTLVQLNLYLSDKGPRLQEALQGSMQGEGRY</sequence>
<name>A0A6L7HUM8_9GAMM</name>
<accession>A0A6L7HUM8</accession>
<proteinExistence type="predicted"/>
<feature type="region of interest" description="Disordered" evidence="1">
    <location>
        <begin position="316"/>
        <end position="346"/>
    </location>
</feature>
<dbReference type="PANTHER" id="PTHR35894:SF1">
    <property type="entry name" value="PHOSPHORIBULOKINASE _ URIDINE KINASE FAMILY"/>
    <property type="match status" value="1"/>
</dbReference>
<feature type="compositionally biased region" description="Low complexity" evidence="1">
    <location>
        <begin position="337"/>
        <end position="346"/>
    </location>
</feature>
<dbReference type="Pfam" id="PF13401">
    <property type="entry name" value="AAA_22"/>
    <property type="match status" value="1"/>
</dbReference>
<dbReference type="InterPro" id="IPR003593">
    <property type="entry name" value="AAA+_ATPase"/>
</dbReference>
<evidence type="ECO:0000259" key="2">
    <source>
        <dbReference type="SMART" id="SM00382"/>
    </source>
</evidence>
<dbReference type="PANTHER" id="PTHR35894">
    <property type="entry name" value="GENERAL SECRETION PATHWAY PROTEIN A-RELATED"/>
    <property type="match status" value="1"/>
</dbReference>
<dbReference type="SUPFAM" id="SSF52540">
    <property type="entry name" value="P-loop containing nucleoside triphosphate hydrolases"/>
    <property type="match status" value="1"/>
</dbReference>
<dbReference type="InterPro" id="IPR036365">
    <property type="entry name" value="PGBD-like_sf"/>
</dbReference>
<dbReference type="Gene3D" id="1.10.101.10">
    <property type="entry name" value="PGBD-like superfamily/PGBD"/>
    <property type="match status" value="1"/>
</dbReference>
<feature type="domain" description="Helicase ATP-binding" evidence="3">
    <location>
        <begin position="20"/>
        <end position="195"/>
    </location>
</feature>
<evidence type="ECO:0000259" key="3">
    <source>
        <dbReference type="SMART" id="SM00487"/>
    </source>
</evidence>
<evidence type="ECO:0000313" key="5">
    <source>
        <dbReference type="Proteomes" id="UP000474778"/>
    </source>
</evidence>
<dbReference type="Pfam" id="PF01471">
    <property type="entry name" value="PG_binding_1"/>
    <property type="match status" value="1"/>
</dbReference>
<dbReference type="InterPro" id="IPR049945">
    <property type="entry name" value="AAA_22"/>
</dbReference>
<dbReference type="Gene3D" id="3.90.70.10">
    <property type="entry name" value="Cysteine proteinases"/>
    <property type="match status" value="1"/>
</dbReference>
<evidence type="ECO:0000256" key="1">
    <source>
        <dbReference type="SAM" id="MobiDB-lite"/>
    </source>
</evidence>
<dbReference type="InterPro" id="IPR036366">
    <property type="entry name" value="PGBDSf"/>
</dbReference>
<dbReference type="GO" id="GO:0016887">
    <property type="term" value="F:ATP hydrolysis activity"/>
    <property type="evidence" value="ECO:0007669"/>
    <property type="project" value="InterPro"/>
</dbReference>
<evidence type="ECO:0000313" key="4">
    <source>
        <dbReference type="EMBL" id="MXR67997.1"/>
    </source>
</evidence>
<dbReference type="Proteomes" id="UP000474778">
    <property type="component" value="Unassembled WGS sequence"/>
</dbReference>
<reference evidence="4 5" key="1">
    <citation type="submission" date="2019-12" db="EMBL/GenBank/DDBJ databases">
        <title>Shewanella insulae sp. nov., isolated from a tidal flat.</title>
        <authorList>
            <person name="Yoon J.-H."/>
        </authorList>
    </citation>
    <scope>NUCLEOTIDE SEQUENCE [LARGE SCALE GENOMIC DNA]</scope>
    <source>
        <strain evidence="4 5">JBTF-M18</strain>
    </source>
</reference>
<comment type="caution">
    <text evidence="4">The sequence shown here is derived from an EMBL/GenBank/DDBJ whole genome shotgun (WGS) entry which is preliminary data.</text>
</comment>
<dbReference type="SMART" id="SM00382">
    <property type="entry name" value="AAA"/>
    <property type="match status" value="1"/>
</dbReference>
<dbReference type="InterPro" id="IPR052026">
    <property type="entry name" value="ExeA_AAA_ATPase_DNA-bind"/>
</dbReference>
<dbReference type="SUPFAM" id="SSF47090">
    <property type="entry name" value="PGBD-like"/>
    <property type="match status" value="1"/>
</dbReference>
<organism evidence="4 5">
    <name type="scientific">Shewanella insulae</name>
    <dbReference type="NCBI Taxonomy" id="2681496"/>
    <lineage>
        <taxon>Bacteria</taxon>
        <taxon>Pseudomonadati</taxon>
        <taxon>Pseudomonadota</taxon>
        <taxon>Gammaproteobacteria</taxon>
        <taxon>Alteromonadales</taxon>
        <taxon>Shewanellaceae</taxon>
        <taxon>Shewanella</taxon>
    </lineage>
</organism>
<dbReference type="InterPro" id="IPR014001">
    <property type="entry name" value="Helicase_ATP-bd"/>
</dbReference>
<dbReference type="CDD" id="cd00009">
    <property type="entry name" value="AAA"/>
    <property type="match status" value="1"/>
</dbReference>
<protein>
    <submittedName>
        <fullName evidence="4">AAA family ATPase</fullName>
    </submittedName>
</protein>
<dbReference type="SMART" id="SM00487">
    <property type="entry name" value="DEXDc"/>
    <property type="match status" value="1"/>
</dbReference>
<dbReference type="RefSeq" id="WP_160793981.1">
    <property type="nucleotide sequence ID" value="NZ_CANMWR010000001.1"/>
</dbReference>